<evidence type="ECO:0000313" key="1">
    <source>
        <dbReference type="EMBL" id="CDW22950.1"/>
    </source>
</evidence>
<dbReference type="EMBL" id="HACA01005589">
    <property type="protein sequence ID" value="CDW22950.1"/>
    <property type="molecule type" value="Transcribed_RNA"/>
</dbReference>
<reference evidence="1" key="1">
    <citation type="submission" date="2014-05" db="EMBL/GenBank/DDBJ databases">
        <authorList>
            <person name="Chronopoulou M."/>
        </authorList>
    </citation>
    <scope>NUCLEOTIDE SEQUENCE</scope>
    <source>
        <tissue evidence="1">Whole organism</tissue>
    </source>
</reference>
<proteinExistence type="predicted"/>
<sequence length="33" mass="4213">MWQIKKRKMIPISIRVILRFRFRRILSLSLEKR</sequence>
<accession>A0A0K2TAW2</accession>
<protein>
    <submittedName>
        <fullName evidence="1">Uncharacterized protein</fullName>
    </submittedName>
</protein>
<name>A0A0K2TAW2_LEPSM</name>
<organism evidence="1">
    <name type="scientific">Lepeophtheirus salmonis</name>
    <name type="common">Salmon louse</name>
    <name type="synonym">Caligus salmonis</name>
    <dbReference type="NCBI Taxonomy" id="72036"/>
    <lineage>
        <taxon>Eukaryota</taxon>
        <taxon>Metazoa</taxon>
        <taxon>Ecdysozoa</taxon>
        <taxon>Arthropoda</taxon>
        <taxon>Crustacea</taxon>
        <taxon>Multicrustacea</taxon>
        <taxon>Hexanauplia</taxon>
        <taxon>Copepoda</taxon>
        <taxon>Siphonostomatoida</taxon>
        <taxon>Caligidae</taxon>
        <taxon>Lepeophtheirus</taxon>
    </lineage>
</organism>
<dbReference type="AlphaFoldDB" id="A0A0K2TAW2"/>